<accession>A0A3R6HHH2</accession>
<dbReference type="Proteomes" id="UP000284051">
    <property type="component" value="Unassembled WGS sequence"/>
</dbReference>
<evidence type="ECO:0000313" key="3">
    <source>
        <dbReference type="EMBL" id="RHG30818.1"/>
    </source>
</evidence>
<evidence type="ECO:0008006" key="9">
    <source>
        <dbReference type="Google" id="ProtNLM"/>
    </source>
</evidence>
<dbReference type="Proteomes" id="UP000284465">
    <property type="component" value="Unassembled WGS sequence"/>
</dbReference>
<evidence type="ECO:0000313" key="7">
    <source>
        <dbReference type="Proteomes" id="UP000284051"/>
    </source>
</evidence>
<sequence>MKDSYKCYEKVLIVIVTAIVLCFSVHVRASGVGNKESAQEIVNEYFSLIGNDWDKFAELYTNEQINSFKNFLENEKNIREYVGVLNVRKAKLIESIEIKYDDVKDMIDEDYTGKKIKIFAVGADYDVYEDTKYFSEGIIYNFLILEEQNGQWRVNTLMQIADPSLLKMKGYHFQSDYNITENIMEARENGYLVNGKGKVFSDINEKEIDGSLVDEYAILNKRTVPTDDTTISYGTYKNGVYQNRKSIKFHDYCKGVSAGEVRGKSFDGTARKAVDIAIKTYTWHYKIVPIDPTHSVDIKNTMQSYKPEKISENKKVTSDYNAVKNIWMESYKGNIFAAGYGAGDYNSSGKNGGRLMQNGCRYLVDKKKYSFYQCLHYYYDYSIDGSTGGPLRFFDNNKIDLGK</sequence>
<evidence type="ECO:0000313" key="4">
    <source>
        <dbReference type="EMBL" id="RHN11515.1"/>
    </source>
</evidence>
<comment type="caution">
    <text evidence="3">The sequence shown here is derived from an EMBL/GenBank/DDBJ whole genome shotgun (WGS) entry which is preliminary data.</text>
</comment>
<evidence type="ECO:0000313" key="6">
    <source>
        <dbReference type="Proteomes" id="UP000283586"/>
    </source>
</evidence>
<organism evidence="3 7">
    <name type="scientific">Roseburia intestinalis</name>
    <dbReference type="NCBI Taxonomy" id="166486"/>
    <lineage>
        <taxon>Bacteria</taxon>
        <taxon>Bacillati</taxon>
        <taxon>Bacillota</taxon>
        <taxon>Clostridia</taxon>
        <taxon>Lachnospirales</taxon>
        <taxon>Lachnospiraceae</taxon>
        <taxon>Roseburia</taxon>
    </lineage>
</organism>
<name>A0A3R6HHH2_9FIRM</name>
<dbReference type="Proteomes" id="UP000283513">
    <property type="component" value="Unassembled WGS sequence"/>
</dbReference>
<evidence type="ECO:0000313" key="1">
    <source>
        <dbReference type="EMBL" id="RHA68732.1"/>
    </source>
</evidence>
<reference evidence="5 6" key="1">
    <citation type="submission" date="2018-08" db="EMBL/GenBank/DDBJ databases">
        <title>A genome reference for cultivated species of the human gut microbiota.</title>
        <authorList>
            <person name="Zou Y."/>
            <person name="Xue W."/>
            <person name="Luo G."/>
        </authorList>
    </citation>
    <scope>NUCLEOTIDE SEQUENCE [LARGE SCALE GENOMIC DNA]</scope>
    <source>
        <strain evidence="4 6">AF31-21AC</strain>
        <strain evidence="3 7">AM22-21LB</strain>
        <strain evidence="2 5">AM37-1AC</strain>
        <strain evidence="1 8">AM43-11</strain>
    </source>
</reference>
<dbReference type="EMBL" id="QRQN01000002">
    <property type="protein sequence ID" value="RHN11515.1"/>
    <property type="molecule type" value="Genomic_DNA"/>
</dbReference>
<dbReference type="Proteomes" id="UP000283586">
    <property type="component" value="Unassembled WGS sequence"/>
</dbReference>
<evidence type="ECO:0000313" key="8">
    <source>
        <dbReference type="Proteomes" id="UP000284465"/>
    </source>
</evidence>
<dbReference type="RefSeq" id="WP_118488155.1">
    <property type="nucleotide sequence ID" value="NZ_CACRUM010000062.1"/>
</dbReference>
<dbReference type="AlphaFoldDB" id="A0A3R6HHH2"/>
<dbReference type="EMBL" id="QRID01000001">
    <property type="protein sequence ID" value="RHG30818.1"/>
    <property type="molecule type" value="Genomic_DNA"/>
</dbReference>
<evidence type="ECO:0000313" key="2">
    <source>
        <dbReference type="EMBL" id="RHC17453.1"/>
    </source>
</evidence>
<proteinExistence type="predicted"/>
<gene>
    <name evidence="3" type="ORF">DW264_00805</name>
    <name evidence="2" type="ORF">DW856_08170</name>
    <name evidence="1" type="ORF">DW927_05480</name>
    <name evidence="4" type="ORF">DWZ31_02685</name>
</gene>
<evidence type="ECO:0000313" key="5">
    <source>
        <dbReference type="Proteomes" id="UP000283513"/>
    </source>
</evidence>
<protein>
    <recommendedName>
        <fullName evidence="9">Sporulation stage II protein D amidase enhancer LytB N-terminal domain-containing protein</fullName>
    </recommendedName>
</protein>
<dbReference type="EMBL" id="QSFP01000004">
    <property type="protein sequence ID" value="RHA68732.1"/>
    <property type="molecule type" value="Genomic_DNA"/>
</dbReference>
<dbReference type="EMBL" id="QSHO01000006">
    <property type="protein sequence ID" value="RHC17453.1"/>
    <property type="molecule type" value="Genomic_DNA"/>
</dbReference>